<feature type="signal peptide" evidence="2">
    <location>
        <begin position="1"/>
        <end position="23"/>
    </location>
</feature>
<evidence type="ECO:0008006" key="5">
    <source>
        <dbReference type="Google" id="ProtNLM"/>
    </source>
</evidence>
<feature type="transmembrane region" description="Helical" evidence="1">
    <location>
        <begin position="74"/>
        <end position="93"/>
    </location>
</feature>
<keyword evidence="4" id="KW-1185">Reference proteome</keyword>
<dbReference type="Proteomes" id="UP000593571">
    <property type="component" value="Unassembled WGS sequence"/>
</dbReference>
<sequence>MALQKHLICLLFPTLTSFQLHQASYYSMNTLRYLSLHAFLHAIFSWCHVFPALCQTENCHVKEFLKETFPEGSLAVSHSFTLALITFCIFSYYNSYYFELYLCVHMSAFPCRLRPAWLRAHRCAVNVE</sequence>
<organism evidence="3 4">
    <name type="scientific">Rousettus aegyptiacus</name>
    <name type="common">Egyptian fruit bat</name>
    <name type="synonym">Pteropus aegyptiacus</name>
    <dbReference type="NCBI Taxonomy" id="9407"/>
    <lineage>
        <taxon>Eukaryota</taxon>
        <taxon>Metazoa</taxon>
        <taxon>Chordata</taxon>
        <taxon>Craniata</taxon>
        <taxon>Vertebrata</taxon>
        <taxon>Euteleostomi</taxon>
        <taxon>Mammalia</taxon>
        <taxon>Eutheria</taxon>
        <taxon>Laurasiatheria</taxon>
        <taxon>Chiroptera</taxon>
        <taxon>Yinpterochiroptera</taxon>
        <taxon>Pteropodoidea</taxon>
        <taxon>Pteropodidae</taxon>
        <taxon>Rousettinae</taxon>
        <taxon>Rousettus</taxon>
    </lineage>
</organism>
<name>A0A7J8FJE4_ROUAE</name>
<keyword evidence="1" id="KW-1133">Transmembrane helix</keyword>
<proteinExistence type="predicted"/>
<evidence type="ECO:0000256" key="1">
    <source>
        <dbReference type="SAM" id="Phobius"/>
    </source>
</evidence>
<keyword evidence="2" id="KW-0732">Signal</keyword>
<evidence type="ECO:0000313" key="4">
    <source>
        <dbReference type="Proteomes" id="UP000593571"/>
    </source>
</evidence>
<evidence type="ECO:0000313" key="3">
    <source>
        <dbReference type="EMBL" id="KAF6447559.1"/>
    </source>
</evidence>
<comment type="caution">
    <text evidence="3">The sequence shown here is derived from an EMBL/GenBank/DDBJ whole genome shotgun (WGS) entry which is preliminary data.</text>
</comment>
<evidence type="ECO:0000256" key="2">
    <source>
        <dbReference type="SAM" id="SignalP"/>
    </source>
</evidence>
<reference evidence="3 4" key="1">
    <citation type="journal article" date="2020" name="Nature">
        <title>Six reference-quality genomes reveal evolution of bat adaptations.</title>
        <authorList>
            <person name="Jebb D."/>
            <person name="Huang Z."/>
            <person name="Pippel M."/>
            <person name="Hughes G.M."/>
            <person name="Lavrichenko K."/>
            <person name="Devanna P."/>
            <person name="Winkler S."/>
            <person name="Jermiin L.S."/>
            <person name="Skirmuntt E.C."/>
            <person name="Katzourakis A."/>
            <person name="Burkitt-Gray L."/>
            <person name="Ray D.A."/>
            <person name="Sullivan K.A.M."/>
            <person name="Roscito J.G."/>
            <person name="Kirilenko B.M."/>
            <person name="Davalos L.M."/>
            <person name="Corthals A.P."/>
            <person name="Power M.L."/>
            <person name="Jones G."/>
            <person name="Ransome R.D."/>
            <person name="Dechmann D.K.N."/>
            <person name="Locatelli A.G."/>
            <person name="Puechmaille S.J."/>
            <person name="Fedrigo O."/>
            <person name="Jarvis E.D."/>
            <person name="Hiller M."/>
            <person name="Vernes S.C."/>
            <person name="Myers E.W."/>
            <person name="Teeling E.C."/>
        </authorList>
    </citation>
    <scope>NUCLEOTIDE SEQUENCE [LARGE SCALE GENOMIC DNA]</scope>
    <source>
        <strain evidence="3">MRouAeg1</strain>
        <tissue evidence="3">Muscle</tissue>
    </source>
</reference>
<accession>A0A7J8FJE4</accession>
<feature type="transmembrane region" description="Helical" evidence="1">
    <location>
        <begin position="33"/>
        <end position="53"/>
    </location>
</feature>
<feature type="chain" id="PRO_5029669682" description="Secreted protein" evidence="2">
    <location>
        <begin position="24"/>
        <end position="128"/>
    </location>
</feature>
<gene>
    <name evidence="3" type="ORF">HJG63_011986</name>
</gene>
<keyword evidence="1" id="KW-0812">Transmembrane</keyword>
<protein>
    <recommendedName>
        <fullName evidence="5">Secreted protein</fullName>
    </recommendedName>
</protein>
<keyword evidence="1" id="KW-0472">Membrane</keyword>
<dbReference type="EMBL" id="JACASE010000007">
    <property type="protein sequence ID" value="KAF6447559.1"/>
    <property type="molecule type" value="Genomic_DNA"/>
</dbReference>
<dbReference type="AlphaFoldDB" id="A0A7J8FJE4"/>